<sequence>MENCNEVCSPIVPGSKLVKDENGTATDAREYKQMVGCLLYLLSTRPDLAYSVCLVARFMDRLTKLHVTAIKRIMRYLKGTLADGIIKSTSGYVFMLGTSAISWSSKKQPIVGQGMTTLIYCDNNSSIKLSKNHIMHGRCKYIDVRFHFLRNLAKEGNVELKHCTSQEQLADLMTKPLKIDTFQKLRSRLRMIAAQKL</sequence>
<dbReference type="ExpressionAtlas" id="A0A2K3LSN6">
    <property type="expression patterns" value="baseline"/>
</dbReference>
<gene>
    <name evidence="1" type="ORF">L195_g037577</name>
</gene>
<protein>
    <submittedName>
        <fullName evidence="1">Copia-type polyprotein</fullName>
    </submittedName>
</protein>
<accession>A0A2K3LSN6</accession>
<dbReference type="PANTHER" id="PTHR11439">
    <property type="entry name" value="GAG-POL-RELATED RETROTRANSPOSON"/>
    <property type="match status" value="1"/>
</dbReference>
<evidence type="ECO:0000313" key="1">
    <source>
        <dbReference type="EMBL" id="PNX81554.1"/>
    </source>
</evidence>
<dbReference type="SUPFAM" id="SSF56672">
    <property type="entry name" value="DNA/RNA polymerases"/>
    <property type="match status" value="1"/>
</dbReference>
<comment type="caution">
    <text evidence="1">The sequence shown here is derived from an EMBL/GenBank/DDBJ whole genome shotgun (WGS) entry which is preliminary data.</text>
</comment>
<reference evidence="1 2" key="2">
    <citation type="journal article" date="2017" name="Front. Plant Sci.">
        <title>Gene Classification and Mining of Molecular Markers Useful in Red Clover (Trifolium pratense) Breeding.</title>
        <authorList>
            <person name="Istvanek J."/>
            <person name="Dluhosova J."/>
            <person name="Dluhos P."/>
            <person name="Patkova L."/>
            <person name="Nedelnik J."/>
            <person name="Repkova J."/>
        </authorList>
    </citation>
    <scope>NUCLEOTIDE SEQUENCE [LARGE SCALE GENOMIC DNA]</scope>
    <source>
        <strain evidence="2">cv. Tatra</strain>
        <tissue evidence="1">Young leaves</tissue>
    </source>
</reference>
<reference evidence="1 2" key="1">
    <citation type="journal article" date="2014" name="Am. J. Bot.">
        <title>Genome assembly and annotation for red clover (Trifolium pratense; Fabaceae).</title>
        <authorList>
            <person name="Istvanek J."/>
            <person name="Jaros M."/>
            <person name="Krenek A."/>
            <person name="Repkova J."/>
        </authorList>
    </citation>
    <scope>NUCLEOTIDE SEQUENCE [LARGE SCALE GENOMIC DNA]</scope>
    <source>
        <strain evidence="2">cv. Tatra</strain>
        <tissue evidence="1">Young leaves</tissue>
    </source>
</reference>
<organism evidence="1 2">
    <name type="scientific">Trifolium pratense</name>
    <name type="common">Red clover</name>
    <dbReference type="NCBI Taxonomy" id="57577"/>
    <lineage>
        <taxon>Eukaryota</taxon>
        <taxon>Viridiplantae</taxon>
        <taxon>Streptophyta</taxon>
        <taxon>Embryophyta</taxon>
        <taxon>Tracheophyta</taxon>
        <taxon>Spermatophyta</taxon>
        <taxon>Magnoliopsida</taxon>
        <taxon>eudicotyledons</taxon>
        <taxon>Gunneridae</taxon>
        <taxon>Pentapetalae</taxon>
        <taxon>rosids</taxon>
        <taxon>fabids</taxon>
        <taxon>Fabales</taxon>
        <taxon>Fabaceae</taxon>
        <taxon>Papilionoideae</taxon>
        <taxon>50 kb inversion clade</taxon>
        <taxon>NPAAA clade</taxon>
        <taxon>Hologalegina</taxon>
        <taxon>IRL clade</taxon>
        <taxon>Trifolieae</taxon>
        <taxon>Trifolium</taxon>
    </lineage>
</organism>
<evidence type="ECO:0000313" key="2">
    <source>
        <dbReference type="Proteomes" id="UP000236291"/>
    </source>
</evidence>
<dbReference type="InterPro" id="IPR043502">
    <property type="entry name" value="DNA/RNA_pol_sf"/>
</dbReference>
<name>A0A2K3LSN6_TRIPR</name>
<proteinExistence type="predicted"/>
<dbReference type="CDD" id="cd09272">
    <property type="entry name" value="RNase_HI_RT_Ty1"/>
    <property type="match status" value="1"/>
</dbReference>
<dbReference type="STRING" id="57577.A0A2K3LSN6"/>
<dbReference type="EMBL" id="ASHM01040136">
    <property type="protein sequence ID" value="PNX81554.1"/>
    <property type="molecule type" value="Genomic_DNA"/>
</dbReference>
<dbReference type="Proteomes" id="UP000236291">
    <property type="component" value="Unassembled WGS sequence"/>
</dbReference>
<dbReference type="PANTHER" id="PTHR11439:SF517">
    <property type="entry name" value="CYSTEINE-RICH RLK (RECEPTOR-LIKE PROTEIN KINASE) 8"/>
    <property type="match status" value="1"/>
</dbReference>
<dbReference type="AlphaFoldDB" id="A0A2K3LSN6"/>